<dbReference type="InterPro" id="IPR013563">
    <property type="entry name" value="Oligopep_ABC_C"/>
</dbReference>
<evidence type="ECO:0000256" key="7">
    <source>
        <dbReference type="ARBA" id="ARBA00023136"/>
    </source>
</evidence>
<evidence type="ECO:0000256" key="6">
    <source>
        <dbReference type="ARBA" id="ARBA00022840"/>
    </source>
</evidence>
<comment type="caution">
    <text evidence="9">The sequence shown here is derived from an EMBL/GenBank/DDBJ whole genome shotgun (WGS) entry which is preliminary data.</text>
</comment>
<keyword evidence="7" id="KW-0472">Membrane</keyword>
<dbReference type="Proteomes" id="UP000243542">
    <property type="component" value="Unassembled WGS sequence"/>
</dbReference>
<keyword evidence="10" id="KW-1185">Reference proteome</keyword>
<name>A0A2A9G1M8_9PSEU</name>
<gene>
    <name evidence="9" type="ORF">ATK36_1146</name>
</gene>
<comment type="subcellular location">
    <subcellularLocation>
        <location evidence="1">Cell membrane</location>
        <topology evidence="1">Peripheral membrane protein</topology>
    </subcellularLocation>
</comment>
<protein>
    <submittedName>
        <fullName evidence="9">Peptide/nickel transport system ATP-binding protein</fullName>
    </submittedName>
</protein>
<dbReference type="GO" id="GO:0016887">
    <property type="term" value="F:ATP hydrolysis activity"/>
    <property type="evidence" value="ECO:0007669"/>
    <property type="project" value="InterPro"/>
</dbReference>
<dbReference type="NCBIfam" id="NF008453">
    <property type="entry name" value="PRK11308.1"/>
    <property type="match status" value="2"/>
</dbReference>
<dbReference type="EMBL" id="PDJK01000001">
    <property type="protein sequence ID" value="PFG57554.1"/>
    <property type="molecule type" value="Genomic_DNA"/>
</dbReference>
<evidence type="ECO:0000313" key="9">
    <source>
        <dbReference type="EMBL" id="PFG57554.1"/>
    </source>
</evidence>
<dbReference type="InterPro" id="IPR027417">
    <property type="entry name" value="P-loop_NTPase"/>
</dbReference>
<feature type="domain" description="ABC transporter" evidence="8">
    <location>
        <begin position="359"/>
        <end position="604"/>
    </location>
</feature>
<evidence type="ECO:0000259" key="8">
    <source>
        <dbReference type="PROSITE" id="PS50893"/>
    </source>
</evidence>
<evidence type="ECO:0000256" key="5">
    <source>
        <dbReference type="ARBA" id="ARBA00022741"/>
    </source>
</evidence>
<dbReference type="PROSITE" id="PS00211">
    <property type="entry name" value="ABC_TRANSPORTER_1"/>
    <property type="match status" value="2"/>
</dbReference>
<dbReference type="AlphaFoldDB" id="A0A2A9G1M8"/>
<sequence length="612" mass="66839">MTTVARSRDEVDSALFDLQDVRIVAKKAHGGESTIVSSAALSVRRGESIGIVGESGSGKSMTAKALIGLLPPGVHASGQLLYRGENLLDADERRWQAIRGREVGLILQDPFTMLNPVMRCGRILEESLLPESIQDGRTPREEALRRLAEVGITDESVIDRYPFQLSGGMRQRVGIAAALCRDPRVLIADEPSTALDAATQREVLDLIKRIQQARGMGLILITHDLRVAFDTCNRLYVLYAGSLVEVGDAQQLQAEPLHPYTQGLLLSEPPVGRRVEKLVAMPGSVPIADEVQGKCTFEPRCRWAGPECRDGAPALAEVAPDRLSACVKLPEIRQEMNSLRTFAEQVAEVTGTDRPEPILQVREVGKTFGAGTHGVRALDEVSIQVGRNESVGIVGESGSGKTTLARVLVGLETPTDGEIVIDGTTFGEWAKVRPEQRRTMRSNVQTVFQDPYSSLNPMRTVGWTLREAVVTHDQEAASPKQRVGELLEMVGLPAGYARRLPRALSGGERQRVAIARALAVRPKVLICDEPTSALDMSVQAQILNVLTTLRAEQDISYLFISHDLAIVRHVSEFVYVMYRGRVVESGPTDVVLDAPKHEYTRKLLESIPGEPG</sequence>
<evidence type="ECO:0000256" key="3">
    <source>
        <dbReference type="ARBA" id="ARBA00022448"/>
    </source>
</evidence>
<dbReference type="GO" id="GO:0005524">
    <property type="term" value="F:ATP binding"/>
    <property type="evidence" value="ECO:0007669"/>
    <property type="project" value="UniProtKB-KW"/>
</dbReference>
<evidence type="ECO:0000256" key="2">
    <source>
        <dbReference type="ARBA" id="ARBA00005417"/>
    </source>
</evidence>
<evidence type="ECO:0000256" key="1">
    <source>
        <dbReference type="ARBA" id="ARBA00004202"/>
    </source>
</evidence>
<dbReference type="InterPro" id="IPR017871">
    <property type="entry name" value="ABC_transporter-like_CS"/>
</dbReference>
<keyword evidence="4" id="KW-1003">Cell membrane</keyword>
<evidence type="ECO:0000256" key="4">
    <source>
        <dbReference type="ARBA" id="ARBA00022475"/>
    </source>
</evidence>
<feature type="domain" description="ABC transporter" evidence="8">
    <location>
        <begin position="16"/>
        <end position="265"/>
    </location>
</feature>
<keyword evidence="3" id="KW-0813">Transport</keyword>
<comment type="similarity">
    <text evidence="2">Belongs to the ABC transporter superfamily.</text>
</comment>
<dbReference type="InterPro" id="IPR003593">
    <property type="entry name" value="AAA+_ATPase"/>
</dbReference>
<dbReference type="Pfam" id="PF08352">
    <property type="entry name" value="oligo_HPY"/>
    <property type="match status" value="2"/>
</dbReference>
<organism evidence="9 10">
    <name type="scientific">Amycolatopsis sulphurea</name>
    <dbReference type="NCBI Taxonomy" id="76022"/>
    <lineage>
        <taxon>Bacteria</taxon>
        <taxon>Bacillati</taxon>
        <taxon>Actinomycetota</taxon>
        <taxon>Actinomycetes</taxon>
        <taxon>Pseudonocardiales</taxon>
        <taxon>Pseudonocardiaceae</taxon>
        <taxon>Amycolatopsis</taxon>
    </lineage>
</organism>
<dbReference type="NCBIfam" id="NF007739">
    <property type="entry name" value="PRK10419.1"/>
    <property type="match status" value="2"/>
</dbReference>
<keyword evidence="5" id="KW-0547">Nucleotide-binding</keyword>
<dbReference type="InterPro" id="IPR050388">
    <property type="entry name" value="ABC_Ni/Peptide_Import"/>
</dbReference>
<dbReference type="SUPFAM" id="SSF52540">
    <property type="entry name" value="P-loop containing nucleoside triphosphate hydrolases"/>
    <property type="match status" value="2"/>
</dbReference>
<evidence type="ECO:0000313" key="10">
    <source>
        <dbReference type="Proteomes" id="UP000243542"/>
    </source>
</evidence>
<accession>A0A2A9G1M8</accession>
<reference evidence="9 10" key="1">
    <citation type="submission" date="2017-10" db="EMBL/GenBank/DDBJ databases">
        <title>Sequencing the genomes of 1000 actinobacteria strains.</title>
        <authorList>
            <person name="Klenk H.-P."/>
        </authorList>
    </citation>
    <scope>NUCLEOTIDE SEQUENCE [LARGE SCALE GENOMIC DNA]</scope>
    <source>
        <strain evidence="9 10">DSM 46092</strain>
    </source>
</reference>
<dbReference type="PROSITE" id="PS50893">
    <property type="entry name" value="ABC_TRANSPORTER_2"/>
    <property type="match status" value="2"/>
</dbReference>
<dbReference type="GO" id="GO:0005886">
    <property type="term" value="C:plasma membrane"/>
    <property type="evidence" value="ECO:0007669"/>
    <property type="project" value="UniProtKB-SubCell"/>
</dbReference>
<dbReference type="PANTHER" id="PTHR43297:SF2">
    <property type="entry name" value="DIPEPTIDE TRANSPORT ATP-BINDING PROTEIN DPPD"/>
    <property type="match status" value="1"/>
</dbReference>
<dbReference type="NCBIfam" id="TIGR01727">
    <property type="entry name" value="oligo_HPY"/>
    <property type="match status" value="1"/>
</dbReference>
<dbReference type="SMART" id="SM00382">
    <property type="entry name" value="AAA"/>
    <property type="match status" value="2"/>
</dbReference>
<keyword evidence="6 9" id="KW-0067">ATP-binding</keyword>
<dbReference type="Pfam" id="PF00005">
    <property type="entry name" value="ABC_tran"/>
    <property type="match status" value="2"/>
</dbReference>
<dbReference type="InterPro" id="IPR003439">
    <property type="entry name" value="ABC_transporter-like_ATP-bd"/>
</dbReference>
<dbReference type="RefSeq" id="WP_098510114.1">
    <property type="nucleotide sequence ID" value="NZ_JBIAKZ010000006.1"/>
</dbReference>
<proteinExistence type="inferred from homology"/>
<dbReference type="GO" id="GO:0015833">
    <property type="term" value="P:peptide transport"/>
    <property type="evidence" value="ECO:0007669"/>
    <property type="project" value="InterPro"/>
</dbReference>
<dbReference type="PANTHER" id="PTHR43297">
    <property type="entry name" value="OLIGOPEPTIDE TRANSPORT ATP-BINDING PROTEIN APPD"/>
    <property type="match status" value="1"/>
</dbReference>
<dbReference type="CDD" id="cd03257">
    <property type="entry name" value="ABC_NikE_OppD_transporters"/>
    <property type="match status" value="2"/>
</dbReference>
<dbReference type="Gene3D" id="3.40.50.300">
    <property type="entry name" value="P-loop containing nucleotide triphosphate hydrolases"/>
    <property type="match status" value="2"/>
</dbReference>